<comment type="caution">
    <text evidence="1">The sequence shown here is derived from an EMBL/GenBank/DDBJ whole genome shotgun (WGS) entry which is preliminary data.</text>
</comment>
<dbReference type="AlphaFoldDB" id="A0A7J9A0Q5"/>
<proteinExistence type="predicted"/>
<name>A0A7J9A0Q5_9ROSI</name>
<evidence type="ECO:0000313" key="1">
    <source>
        <dbReference type="EMBL" id="MBA0717623.1"/>
    </source>
</evidence>
<dbReference type="Proteomes" id="UP000593574">
    <property type="component" value="Unassembled WGS sequence"/>
</dbReference>
<dbReference type="PANTHER" id="PTHR48200">
    <property type="entry name" value="PROTEIN, PUTATIVE-RELATED"/>
    <property type="match status" value="1"/>
</dbReference>
<organism evidence="1 2">
    <name type="scientific">Gossypium laxum</name>
    <dbReference type="NCBI Taxonomy" id="34288"/>
    <lineage>
        <taxon>Eukaryota</taxon>
        <taxon>Viridiplantae</taxon>
        <taxon>Streptophyta</taxon>
        <taxon>Embryophyta</taxon>
        <taxon>Tracheophyta</taxon>
        <taxon>Spermatophyta</taxon>
        <taxon>Magnoliopsida</taxon>
        <taxon>eudicotyledons</taxon>
        <taxon>Gunneridae</taxon>
        <taxon>Pentapetalae</taxon>
        <taxon>rosids</taxon>
        <taxon>malvids</taxon>
        <taxon>Malvales</taxon>
        <taxon>Malvaceae</taxon>
        <taxon>Malvoideae</taxon>
        <taxon>Gossypium</taxon>
    </lineage>
</organism>
<protein>
    <submittedName>
        <fullName evidence="1">Uncharacterized protein</fullName>
    </submittedName>
</protein>
<reference evidence="1 2" key="1">
    <citation type="journal article" date="2019" name="Genome Biol. Evol.">
        <title>Insights into the evolution of the New World diploid cottons (Gossypium, subgenus Houzingenia) based on genome sequencing.</title>
        <authorList>
            <person name="Grover C.E."/>
            <person name="Arick M.A. 2nd"/>
            <person name="Thrash A."/>
            <person name="Conover J.L."/>
            <person name="Sanders W.S."/>
            <person name="Peterson D.G."/>
            <person name="Frelichowski J.E."/>
            <person name="Scheffler J.A."/>
            <person name="Scheffler B.E."/>
            <person name="Wendel J.F."/>
        </authorList>
    </citation>
    <scope>NUCLEOTIDE SEQUENCE [LARGE SCALE GENOMIC DNA]</scope>
    <source>
        <strain evidence="1">4</strain>
        <tissue evidence="1">Leaf</tissue>
    </source>
</reference>
<feature type="non-terminal residue" evidence="1">
    <location>
        <position position="173"/>
    </location>
</feature>
<accession>A0A7J9A0Q5</accession>
<dbReference type="PANTHER" id="PTHR48200:SF1">
    <property type="entry name" value="AMINOTRANSFERASE-LIKE PLANT MOBILE DOMAIN-CONTAINING PROTEIN"/>
    <property type="match status" value="1"/>
</dbReference>
<sequence length="173" mass="20549">MEKRFLDKVEDNAAVRIWSEKTQQDKGDSLAEGYMSELWDFTRISKRVDVFALRIYGLVIFPNALGHINDAVSDLFDWLDKRVTPVKKVFYRVFSENYSPVKEFVATPKRDNIFEEKWMEILQSLQDEDVELRAPWMIPVEILYRCRDFDWVPLLEIWGVVDMPLYLYRGNIG</sequence>
<keyword evidence="2" id="KW-1185">Reference proteome</keyword>
<evidence type="ECO:0000313" key="2">
    <source>
        <dbReference type="Proteomes" id="UP000593574"/>
    </source>
</evidence>
<dbReference type="EMBL" id="JABEZV010000008">
    <property type="protein sequence ID" value="MBA0717623.1"/>
    <property type="molecule type" value="Genomic_DNA"/>
</dbReference>
<gene>
    <name evidence="1" type="ORF">Golax_005424</name>
</gene>